<protein>
    <recommendedName>
        <fullName evidence="1">Protein adenylyltransferase</fullName>
        <ecNumber evidence="1">2.7.7.108</ecNumber>
    </recommendedName>
    <alternativeName>
        <fullName evidence="1">AMPylator</fullName>
    </alternativeName>
</protein>
<dbReference type="InterPro" id="IPR048770">
    <property type="entry name" value="SoFic-like_C"/>
</dbReference>
<feature type="binding site" evidence="4">
    <location>
        <begin position="237"/>
        <end position="238"/>
    </location>
    <ligand>
        <name>ATP</name>
        <dbReference type="ChEBI" id="CHEBI:30616"/>
    </ligand>
</feature>
<feature type="binding site" evidence="2">
    <location>
        <begin position="200"/>
        <end position="206"/>
    </location>
    <ligand>
        <name>ATP</name>
        <dbReference type="ChEBI" id="CHEBI:30616"/>
    </ligand>
</feature>
<sequence>MTWQANQPYNNLPELPPKLELIETHDVLKACISARAALAELKQAGALLPNQSMLINLLPLLEAKDSSKIENIVTTTDQLFRYAQQDSGADQATKEALRYRTALYQGFMQLEHKPLCTTTAIEVCSTLKNNAMELRKLPGTIIGNQTTNEVIYTPPAGEQIIRDLLSNWEQFLHDNDSIDPLIKMAVSHYQIEAIHPFYDGNGRTGRILNVLYLIEQKLLTLPILYLSRYIVAHKQDYYRLLNQVTQQQNWQDWLVFMLRGVEQTSLWTCEKISAVRSLMEQTAHTIREQLPKIYSYELVQVIFEQPYCRISNLVERDIAKRQTASVYLKQLVEIGILEEVTSGKEKLFVNPSLMRLMTSA</sequence>
<dbReference type="GO" id="GO:0070733">
    <property type="term" value="F:AMPylase activity"/>
    <property type="evidence" value="ECO:0007669"/>
    <property type="project" value="UniProtKB-UniRule"/>
</dbReference>
<evidence type="ECO:0000313" key="7">
    <source>
        <dbReference type="EMBL" id="MDN7129774.1"/>
    </source>
</evidence>
<evidence type="ECO:0000313" key="6">
    <source>
        <dbReference type="EMBL" id="MDN7124752.1"/>
    </source>
</evidence>
<dbReference type="EMBL" id="JAGGJC010000002">
    <property type="protein sequence ID" value="MDN7129774.1"/>
    <property type="molecule type" value="Genomic_DNA"/>
</dbReference>
<dbReference type="GO" id="GO:0042803">
    <property type="term" value="F:protein homodimerization activity"/>
    <property type="evidence" value="ECO:0007669"/>
    <property type="project" value="UniProtKB-UniRule"/>
</dbReference>
<keyword evidence="1 2" id="KW-0547">Nucleotide-binding</keyword>
<dbReference type="InterPro" id="IPR040198">
    <property type="entry name" value="Fido_containing"/>
</dbReference>
<dbReference type="GO" id="GO:0000287">
    <property type="term" value="F:magnesium ion binding"/>
    <property type="evidence" value="ECO:0007669"/>
    <property type="project" value="UniProtKB-UniRule"/>
</dbReference>
<dbReference type="RefSeq" id="WP_301774595.1">
    <property type="nucleotide sequence ID" value="NZ_JAGGJB010000004.1"/>
</dbReference>
<keyword evidence="8" id="KW-1185">Reference proteome</keyword>
<gene>
    <name evidence="6" type="ORF">J6I90_07655</name>
    <name evidence="7" type="ORF">J6I92_07800</name>
</gene>
<dbReference type="PIRSF" id="PIRSF038925">
    <property type="entry name" value="AMP-prot_trans"/>
    <property type="match status" value="1"/>
</dbReference>
<evidence type="ECO:0000313" key="9">
    <source>
        <dbReference type="Proteomes" id="UP001169492"/>
    </source>
</evidence>
<dbReference type="GO" id="GO:0005524">
    <property type="term" value="F:ATP binding"/>
    <property type="evidence" value="ECO:0007669"/>
    <property type="project" value="UniProtKB-UniRule"/>
</dbReference>
<dbReference type="Gene3D" id="1.10.3290.10">
    <property type="entry name" value="Fido-like domain"/>
    <property type="match status" value="1"/>
</dbReference>
<dbReference type="InterPro" id="IPR036597">
    <property type="entry name" value="Fido-like_dom_sf"/>
</dbReference>
<dbReference type="PANTHER" id="PTHR13504:SF35">
    <property type="entry name" value="PROTEIN ADENYLYLTRANSFERASE SOFIC"/>
    <property type="match status" value="1"/>
</dbReference>
<comment type="catalytic activity">
    <reaction evidence="1">
        <text>L-threonyl-[protein] + ATP = 3-O-(5'-adenylyl)-L-threonyl-[protein] + diphosphate</text>
        <dbReference type="Rhea" id="RHEA:54292"/>
        <dbReference type="Rhea" id="RHEA-COMP:11060"/>
        <dbReference type="Rhea" id="RHEA-COMP:13847"/>
        <dbReference type="ChEBI" id="CHEBI:30013"/>
        <dbReference type="ChEBI" id="CHEBI:30616"/>
        <dbReference type="ChEBI" id="CHEBI:33019"/>
        <dbReference type="ChEBI" id="CHEBI:138113"/>
        <dbReference type="EC" id="2.7.7.108"/>
    </reaction>
</comment>
<dbReference type="NCBIfam" id="NF046030">
    <property type="entry name" value="ProtAdlyltaseSoFic"/>
    <property type="match status" value="1"/>
</dbReference>
<feature type="binding site" evidence="2">
    <location>
        <position position="237"/>
    </location>
    <ligand>
        <name>ATP</name>
        <dbReference type="ChEBI" id="CHEBI:30616"/>
    </ligand>
</feature>
<feature type="binding site" evidence="4">
    <location>
        <begin position="199"/>
        <end position="206"/>
    </location>
    <ligand>
        <name>ATP</name>
        <dbReference type="ChEBI" id="CHEBI:30616"/>
    </ligand>
</feature>
<comment type="catalytic activity">
    <reaction evidence="1">
        <text>L-tyrosyl-[protein] + ATP = O-(5'-adenylyl)-L-tyrosyl-[protein] + diphosphate</text>
        <dbReference type="Rhea" id="RHEA:54288"/>
        <dbReference type="Rhea" id="RHEA-COMP:10136"/>
        <dbReference type="Rhea" id="RHEA-COMP:13846"/>
        <dbReference type="ChEBI" id="CHEBI:30616"/>
        <dbReference type="ChEBI" id="CHEBI:33019"/>
        <dbReference type="ChEBI" id="CHEBI:46858"/>
        <dbReference type="ChEBI" id="CHEBI:83624"/>
        <dbReference type="EC" id="2.7.7.108"/>
    </reaction>
</comment>
<evidence type="ECO:0000256" key="3">
    <source>
        <dbReference type="PIRSR" id="PIRSR640198-1"/>
    </source>
</evidence>
<dbReference type="PROSITE" id="PS51459">
    <property type="entry name" value="FIDO"/>
    <property type="match status" value="1"/>
</dbReference>
<feature type="binding site" evidence="2">
    <location>
        <position position="70"/>
    </location>
    <ligand>
        <name>ATP</name>
        <dbReference type="ChEBI" id="CHEBI:30616"/>
    </ligand>
</feature>
<evidence type="ECO:0000256" key="2">
    <source>
        <dbReference type="PIRSR" id="PIRSR038925-1"/>
    </source>
</evidence>
<comment type="caution">
    <text evidence="6">The sequence shown here is derived from an EMBL/GenBank/DDBJ whole genome shotgun (WGS) entry which is preliminary data.</text>
</comment>
<dbReference type="SUPFAM" id="SSF140931">
    <property type="entry name" value="Fic-like"/>
    <property type="match status" value="1"/>
</dbReference>
<dbReference type="Pfam" id="PF21248">
    <property type="entry name" value="SoFic-like_C"/>
    <property type="match status" value="1"/>
</dbReference>
<feature type="domain" description="Fido" evidence="5">
    <location>
        <begin position="103"/>
        <end position="259"/>
    </location>
</feature>
<keyword evidence="1" id="KW-0808">Transferase</keyword>
<dbReference type="InterPro" id="IPR003812">
    <property type="entry name" value="Fido"/>
</dbReference>
<dbReference type="EMBL" id="JAGGJB010000004">
    <property type="protein sequence ID" value="MDN7124752.1"/>
    <property type="molecule type" value="Genomic_DNA"/>
</dbReference>
<evidence type="ECO:0000313" key="8">
    <source>
        <dbReference type="Proteomes" id="UP001169491"/>
    </source>
</evidence>
<evidence type="ECO:0000256" key="1">
    <source>
        <dbReference type="PIRNR" id="PIRNR038925"/>
    </source>
</evidence>
<proteinExistence type="predicted"/>
<dbReference type="Proteomes" id="UP001169491">
    <property type="component" value="Unassembled WGS sequence"/>
</dbReference>
<dbReference type="InterPro" id="IPR025758">
    <property type="entry name" value="Fic/DOC_N"/>
</dbReference>
<keyword evidence="1" id="KW-0548">Nucleotidyltransferase</keyword>
<dbReference type="InterPro" id="IPR026287">
    <property type="entry name" value="SoFic-like"/>
</dbReference>
<feature type="binding site" evidence="2">
    <location>
        <position position="195"/>
    </location>
    <ligand>
        <name>ATP</name>
        <dbReference type="ChEBI" id="CHEBI:30616"/>
    </ligand>
</feature>
<dbReference type="EC" id="2.7.7.108" evidence="1"/>
<dbReference type="Pfam" id="PF02661">
    <property type="entry name" value="Fic"/>
    <property type="match status" value="1"/>
</dbReference>
<feature type="active site" evidence="3">
    <location>
        <position position="195"/>
    </location>
</feature>
<evidence type="ECO:0000256" key="4">
    <source>
        <dbReference type="PIRSR" id="PIRSR640198-2"/>
    </source>
</evidence>
<dbReference type="PANTHER" id="PTHR13504">
    <property type="entry name" value="FIDO DOMAIN-CONTAINING PROTEIN DDB_G0283145"/>
    <property type="match status" value="1"/>
</dbReference>
<evidence type="ECO:0000259" key="5">
    <source>
        <dbReference type="PROSITE" id="PS51459"/>
    </source>
</evidence>
<accession>A0AAW7QZ87</accession>
<name>A0AAW7QZ87_9GAMM</name>
<reference evidence="8 9" key="1">
    <citation type="submission" date="2021-03" db="EMBL/GenBank/DDBJ databases">
        <title>Pseudidiomarina terrestris, a new bacterium isolated from saline soil.</title>
        <authorList>
            <person name="Galisteo C."/>
            <person name="De La Haba R."/>
            <person name="Sanchez-Porro C."/>
            <person name="Ventosa A."/>
        </authorList>
    </citation>
    <scope>NUCLEOTIDE SEQUENCE [LARGE SCALE GENOMIC DNA]</scope>
    <source>
        <strain evidence="6 9">1APP75-32.1</strain>
        <strain evidence="8">1APR75-15</strain>
        <strain evidence="7">1ASR75-15</strain>
    </source>
</reference>
<comment type="subunit">
    <text evidence="1">Homodimer.</text>
</comment>
<dbReference type="Proteomes" id="UP001169492">
    <property type="component" value="Unassembled WGS sequence"/>
</dbReference>
<dbReference type="AlphaFoldDB" id="A0AAW7QZ87"/>
<comment type="function">
    <text evidence="1">Adenylyltransferase that mediates the addition of adenosine 5'-monophosphate (AMP) to specific residues of target proteins.</text>
</comment>
<organism evidence="6 9">
    <name type="scientific">Pseudidiomarina terrestris</name>
    <dbReference type="NCBI Taxonomy" id="2820060"/>
    <lineage>
        <taxon>Bacteria</taxon>
        <taxon>Pseudomonadati</taxon>
        <taxon>Pseudomonadota</taxon>
        <taxon>Gammaproteobacteria</taxon>
        <taxon>Alteromonadales</taxon>
        <taxon>Idiomarinaceae</taxon>
        <taxon>Pseudidiomarina</taxon>
    </lineage>
</organism>
<dbReference type="Pfam" id="PF13784">
    <property type="entry name" value="Fic_N"/>
    <property type="match status" value="1"/>
</dbReference>
<keyword evidence="1 2" id="KW-0067">ATP-binding</keyword>